<dbReference type="EMBL" id="DF977456">
    <property type="protein sequence ID" value="GAP84583.1"/>
    <property type="molecule type" value="Genomic_DNA"/>
</dbReference>
<evidence type="ECO:0000256" key="2">
    <source>
        <dbReference type="ARBA" id="ARBA00007228"/>
    </source>
</evidence>
<keyword evidence="7" id="KW-0809">Transit peptide</keyword>
<gene>
    <name evidence="12" type="ORF">SAMD00023353_1101100</name>
</gene>
<dbReference type="STRING" id="77044.A0A1S7UML1"/>
<feature type="domain" description="RNA 2-O ribose methyltransferase substrate binding" evidence="11">
    <location>
        <begin position="361"/>
        <end position="443"/>
    </location>
</feature>
<keyword evidence="4 12" id="KW-0489">Methyltransferase</keyword>
<evidence type="ECO:0000313" key="13">
    <source>
        <dbReference type="Proteomes" id="UP000054516"/>
    </source>
</evidence>
<dbReference type="OMA" id="IHANENR"/>
<feature type="region of interest" description="Disordered" evidence="10">
    <location>
        <begin position="146"/>
        <end position="308"/>
    </location>
</feature>
<dbReference type="Pfam" id="PF00588">
    <property type="entry name" value="SpoU_methylase"/>
    <property type="match status" value="1"/>
</dbReference>
<keyword evidence="6" id="KW-0949">S-adenosyl-L-methionine</keyword>
<feature type="region of interest" description="Disordered" evidence="10">
    <location>
        <begin position="665"/>
        <end position="713"/>
    </location>
</feature>
<keyword evidence="8" id="KW-0496">Mitochondrion</keyword>
<dbReference type="InterPro" id="IPR029028">
    <property type="entry name" value="Alpha/beta_knot_MTases"/>
</dbReference>
<evidence type="ECO:0000313" key="12">
    <source>
        <dbReference type="EMBL" id="GAP84583.1"/>
    </source>
</evidence>
<dbReference type="SUPFAM" id="SSF75217">
    <property type="entry name" value="alpha/beta knot"/>
    <property type="match status" value="1"/>
</dbReference>
<dbReference type="OrthoDB" id="270651at2759"/>
<evidence type="ECO:0000256" key="1">
    <source>
        <dbReference type="ARBA" id="ARBA00004173"/>
    </source>
</evidence>
<dbReference type="InterPro" id="IPR001537">
    <property type="entry name" value="SpoU_MeTrfase"/>
</dbReference>
<dbReference type="PANTHER" id="PTHR46103:SF1">
    <property type="entry name" value="RRNA METHYLTRANSFERASE 1, MITOCHONDRIAL"/>
    <property type="match status" value="1"/>
</dbReference>
<evidence type="ECO:0000256" key="3">
    <source>
        <dbReference type="ARBA" id="ARBA00022552"/>
    </source>
</evidence>
<dbReference type="InterPro" id="IPR047261">
    <property type="entry name" value="MRM1_MeTrfase_dom"/>
</dbReference>
<feature type="compositionally biased region" description="Basic and acidic residues" evidence="10">
    <location>
        <begin position="686"/>
        <end position="699"/>
    </location>
</feature>
<feature type="region of interest" description="Disordered" evidence="10">
    <location>
        <begin position="44"/>
        <end position="120"/>
    </location>
</feature>
<dbReference type="AlphaFoldDB" id="A0A1S7UML1"/>
<organism evidence="12">
    <name type="scientific">Rosellinia necatrix</name>
    <name type="common">White root-rot fungus</name>
    <dbReference type="NCBI Taxonomy" id="77044"/>
    <lineage>
        <taxon>Eukaryota</taxon>
        <taxon>Fungi</taxon>
        <taxon>Dikarya</taxon>
        <taxon>Ascomycota</taxon>
        <taxon>Pezizomycotina</taxon>
        <taxon>Sordariomycetes</taxon>
        <taxon>Xylariomycetidae</taxon>
        <taxon>Xylariales</taxon>
        <taxon>Xylariaceae</taxon>
        <taxon>Rosellinia</taxon>
    </lineage>
</organism>
<dbReference type="PANTHER" id="PTHR46103">
    <property type="entry name" value="RRNA METHYLTRANSFERASE 1, MITOCHONDRIAL"/>
    <property type="match status" value="1"/>
</dbReference>
<protein>
    <recommendedName>
        <fullName evidence="9">rRNA methyltransferase 1, mitochondrial</fullName>
    </recommendedName>
</protein>
<evidence type="ECO:0000256" key="7">
    <source>
        <dbReference type="ARBA" id="ARBA00022946"/>
    </source>
</evidence>
<accession>A0A1S7UML1</accession>
<sequence length="713" mass="78641">MRFPTSSCLLCRRTVLLKPLLSVQRIAVIPSHPASSLSAIHHGLRQSEKSRPQGFKPSSLRVATPRRPVGNPRRDRGDDWTPRAPGGKFKIKRGKKDITYTGPKRPTRAARFNDPNSSFGKQSLVYQMKHGALKDRVATSESSWDAMENIDSSPGRNSGLKKPRWERTDNAGSTGSRRDFGTREPRRGRTDNPGSAGSRRDFGAREPRRERTDRPDFSRRDSGARESGWERAGNASPNLGLADSRRDSWRTRPSPRDGQERHSPSRSARWSSEPGRGGRPESFSKTRGFGNEPRMRTGPFPPKDQRQRAPIAESTLLGATPKPFVSTHEQPRDIRARDEQYAPSDYSTPFRVPHTTAASQFIYGRSVVEAALKSQRRQLYNLYIYHAQDRQNVSQDDSLAKLAGQKGVKVTILSNNGLRMMDKMSNGRPHNGYVLEASPAPQLPLKALGSLSEDPKTPGFHIDIAHQSREEADVNGTSDFVPYQLPNGRNPFVLLLDSILDPVNLGAILRTAVFLGVNAIAITKSGSATLTPVALKASAGASEVVTLFSVGSAVDFLTRSKENGWMVYAAVPSTKRSRGNSHLTIDRVETYDPLSSQPTMLVIGSEGEGLTKPIRRLADYEVSIPSPSGGFLNIIDSLNVNVATGILCSAFLKKQSSGMIDIEEDLSRPEEGLLGPEEDLTGPEEDLSRPEKDLSRPEEDPSQPEDDTKFKLW</sequence>
<dbReference type="InterPro" id="IPR029026">
    <property type="entry name" value="tRNA_m1G_MTases_N"/>
</dbReference>
<feature type="compositionally biased region" description="Basic and acidic residues" evidence="10">
    <location>
        <begin position="176"/>
        <end position="190"/>
    </location>
</feature>
<comment type="similarity">
    <text evidence="2">Belongs to the class IV-like SAM-binding methyltransferase superfamily. RNA methyltransferase TrmH family.</text>
</comment>
<name>A0A1S7UML1_ROSNE</name>
<feature type="compositionally biased region" description="Basic and acidic residues" evidence="10">
    <location>
        <begin position="198"/>
        <end position="229"/>
    </location>
</feature>
<dbReference type="GO" id="GO:0005739">
    <property type="term" value="C:mitochondrion"/>
    <property type="evidence" value="ECO:0007669"/>
    <property type="project" value="UniProtKB-SubCell"/>
</dbReference>
<dbReference type="InterPro" id="IPR013123">
    <property type="entry name" value="SpoU_subst-bd"/>
</dbReference>
<dbReference type="Proteomes" id="UP000054516">
    <property type="component" value="Unassembled WGS sequence"/>
</dbReference>
<evidence type="ECO:0000256" key="4">
    <source>
        <dbReference type="ARBA" id="ARBA00022603"/>
    </source>
</evidence>
<evidence type="ECO:0000256" key="9">
    <source>
        <dbReference type="ARBA" id="ARBA00034881"/>
    </source>
</evidence>
<dbReference type="SUPFAM" id="SSF55315">
    <property type="entry name" value="L30e-like"/>
    <property type="match status" value="1"/>
</dbReference>
<keyword evidence="13" id="KW-1185">Reference proteome</keyword>
<dbReference type="InterPro" id="IPR029064">
    <property type="entry name" value="Ribosomal_eL30-like_sf"/>
</dbReference>
<dbReference type="CDD" id="cd18105">
    <property type="entry name" value="SpoU-like_MRM1"/>
    <property type="match status" value="1"/>
</dbReference>
<keyword evidence="5 12" id="KW-0808">Transferase</keyword>
<dbReference type="GO" id="GO:0016435">
    <property type="term" value="F:rRNA (guanine) methyltransferase activity"/>
    <property type="evidence" value="ECO:0007669"/>
    <property type="project" value="TreeGrafter"/>
</dbReference>
<feature type="compositionally biased region" description="Basic and acidic residues" evidence="10">
    <location>
        <begin position="243"/>
        <end position="263"/>
    </location>
</feature>
<evidence type="ECO:0000256" key="6">
    <source>
        <dbReference type="ARBA" id="ARBA00022691"/>
    </source>
</evidence>
<dbReference type="Gene3D" id="3.30.1330.30">
    <property type="match status" value="1"/>
</dbReference>
<evidence type="ECO:0000256" key="8">
    <source>
        <dbReference type="ARBA" id="ARBA00023128"/>
    </source>
</evidence>
<dbReference type="FunFam" id="3.30.1330.30:FF:000035">
    <property type="entry name" value="TrmH family RNA methyltransferase"/>
    <property type="match status" value="1"/>
</dbReference>
<proteinExistence type="inferred from homology"/>
<evidence type="ECO:0000256" key="10">
    <source>
        <dbReference type="SAM" id="MobiDB-lite"/>
    </source>
</evidence>
<evidence type="ECO:0000259" key="11">
    <source>
        <dbReference type="SMART" id="SM00967"/>
    </source>
</evidence>
<reference evidence="12" key="1">
    <citation type="submission" date="2016-03" db="EMBL/GenBank/DDBJ databases">
        <title>Draft genome sequence of Rosellinia necatrix.</title>
        <authorList>
            <person name="Kanematsu S."/>
        </authorList>
    </citation>
    <scope>NUCLEOTIDE SEQUENCE [LARGE SCALE GENOMIC DNA]</scope>
    <source>
        <strain evidence="12">W97</strain>
    </source>
</reference>
<dbReference type="Gene3D" id="3.40.1280.10">
    <property type="match status" value="1"/>
</dbReference>
<dbReference type="SMART" id="SM00967">
    <property type="entry name" value="SpoU_sub_bind"/>
    <property type="match status" value="1"/>
</dbReference>
<feature type="compositionally biased region" description="Acidic residues" evidence="10">
    <location>
        <begin position="676"/>
        <end position="685"/>
    </location>
</feature>
<comment type="subcellular location">
    <subcellularLocation>
        <location evidence="1">Mitochondrion</location>
    </subcellularLocation>
</comment>
<dbReference type="GO" id="GO:0003723">
    <property type="term" value="F:RNA binding"/>
    <property type="evidence" value="ECO:0007669"/>
    <property type="project" value="InterPro"/>
</dbReference>
<dbReference type="InterPro" id="IPR047182">
    <property type="entry name" value="MRM1"/>
</dbReference>
<dbReference type="Pfam" id="PF08032">
    <property type="entry name" value="SpoU_sub_bind"/>
    <property type="match status" value="1"/>
</dbReference>
<feature type="compositionally biased region" description="Basic and acidic residues" evidence="10">
    <location>
        <begin position="72"/>
        <end position="81"/>
    </location>
</feature>
<keyword evidence="3" id="KW-0698">rRNA processing</keyword>
<evidence type="ECO:0000256" key="5">
    <source>
        <dbReference type="ARBA" id="ARBA00022679"/>
    </source>
</evidence>